<organism evidence="1">
    <name type="scientific">Zea mays</name>
    <name type="common">Maize</name>
    <dbReference type="NCBI Taxonomy" id="4577"/>
    <lineage>
        <taxon>Eukaryota</taxon>
        <taxon>Viridiplantae</taxon>
        <taxon>Streptophyta</taxon>
        <taxon>Embryophyta</taxon>
        <taxon>Tracheophyta</taxon>
        <taxon>Spermatophyta</taxon>
        <taxon>Magnoliopsida</taxon>
        <taxon>Liliopsida</taxon>
        <taxon>Poales</taxon>
        <taxon>Poaceae</taxon>
        <taxon>PACMAD clade</taxon>
        <taxon>Panicoideae</taxon>
        <taxon>Andropogonodae</taxon>
        <taxon>Andropogoneae</taxon>
        <taxon>Tripsacinae</taxon>
        <taxon>Zea</taxon>
    </lineage>
</organism>
<sequence>MKYETQPNPPKIILNPLQVTSPHQNPAAELLKKALLHLPKGRLIPIKHTPVALKPYAPSTQDDGAVYAFPFILLNKLDHFPPFCKGCLLYLWSQCFNPRGPNRLNQNCRAKTQEVKICLDGFVLITKWIGLRMV</sequence>
<gene>
    <name evidence="1" type="ORF">ZEAMMB73_Zm00001d038849</name>
</gene>
<dbReference type="GO" id="GO:0016787">
    <property type="term" value="F:hydrolase activity"/>
    <property type="evidence" value="ECO:0007669"/>
    <property type="project" value="UniProtKB-KW"/>
</dbReference>
<reference evidence="1" key="1">
    <citation type="submission" date="2015-12" db="EMBL/GenBank/DDBJ databases">
        <title>Update maize B73 reference genome by single molecule sequencing technologies.</title>
        <authorList>
            <consortium name="Maize Genome Sequencing Project"/>
            <person name="Ware D."/>
        </authorList>
    </citation>
    <scope>NUCLEOTIDE SEQUENCE</scope>
    <source>
        <tissue evidence="1">Seedling</tissue>
    </source>
</reference>
<evidence type="ECO:0000313" key="1">
    <source>
        <dbReference type="EMBL" id="AQK88048.1"/>
    </source>
</evidence>
<protein>
    <submittedName>
        <fullName evidence="1">Alpha/beta-Hydrolases superfamily protein</fullName>
    </submittedName>
</protein>
<keyword evidence="1" id="KW-0378">Hydrolase</keyword>
<dbReference type="AlphaFoldDB" id="A0A1D6MBA6"/>
<accession>A0A1D6MBA6</accession>
<dbReference type="EMBL" id="CM000782">
    <property type="protein sequence ID" value="AQK88048.1"/>
    <property type="molecule type" value="Genomic_DNA"/>
</dbReference>
<proteinExistence type="predicted"/>
<name>A0A1D6MBA6_MAIZE</name>